<dbReference type="InterPro" id="IPR046342">
    <property type="entry name" value="CBS_dom_sf"/>
</dbReference>
<dbReference type="GO" id="GO:0040018">
    <property type="term" value="P:positive regulation of multicellular organism growth"/>
    <property type="evidence" value="ECO:0007669"/>
    <property type="project" value="UniProtKB-ARBA"/>
</dbReference>
<reference evidence="10 11" key="2">
    <citation type="submission" date="2018-08" db="EMBL/GenBank/DDBJ databases">
        <authorList>
            <person name="Laetsch R D."/>
            <person name="Stevens L."/>
            <person name="Kumar S."/>
            <person name="Blaxter L. M."/>
        </authorList>
    </citation>
    <scope>NUCLEOTIDE SEQUENCE [LARGE SCALE GENOMIC DNA]</scope>
</reference>
<accession>A0A182EH25</accession>
<dbReference type="GO" id="GO:0016323">
    <property type="term" value="C:basolateral plasma membrane"/>
    <property type="evidence" value="ECO:0007669"/>
    <property type="project" value="UniProtKB-SubCell"/>
</dbReference>
<dbReference type="GO" id="GO:0040026">
    <property type="term" value="P:positive regulation of vulval development"/>
    <property type="evidence" value="ECO:0007669"/>
    <property type="project" value="UniProtKB-ARBA"/>
</dbReference>
<keyword evidence="3" id="KW-0812">Transmembrane</keyword>
<evidence type="ECO:0000256" key="7">
    <source>
        <dbReference type="ARBA" id="ARBA00023122"/>
    </source>
</evidence>
<evidence type="ECO:0000256" key="1">
    <source>
        <dbReference type="ARBA" id="ARBA00004554"/>
    </source>
</evidence>
<name>A0A182EH25_ONCOC</name>
<comment type="subcellular location">
    <subcellularLocation>
        <location evidence="1">Basolateral cell membrane</location>
        <topology evidence="1">Multi-pass membrane protein</topology>
    </subcellularLocation>
</comment>
<dbReference type="AlphaFoldDB" id="A0A182EH25"/>
<evidence type="ECO:0000313" key="11">
    <source>
        <dbReference type="Proteomes" id="UP000271087"/>
    </source>
</evidence>
<dbReference type="GO" id="GO:1905941">
    <property type="term" value="P:positive regulation of gonad development"/>
    <property type="evidence" value="ECO:0007669"/>
    <property type="project" value="UniProtKB-ARBA"/>
</dbReference>
<dbReference type="PANTHER" id="PTHR12064">
    <property type="entry name" value="METAL TRANSPORTER CNNM"/>
    <property type="match status" value="1"/>
</dbReference>
<dbReference type="GO" id="GO:0010960">
    <property type="term" value="P:magnesium ion homeostasis"/>
    <property type="evidence" value="ECO:0007669"/>
    <property type="project" value="InterPro"/>
</dbReference>
<reference evidence="12" key="1">
    <citation type="submission" date="2016-06" db="UniProtKB">
        <authorList>
            <consortium name="WormBaseParasite"/>
        </authorList>
    </citation>
    <scope>IDENTIFICATION</scope>
</reference>
<sequence length="449" mass="49998">MLPDTTVLNTKTVAEILRMGYTRIPVFSGNRNTVVSLLFVKDLALLDPDDNFTIQTVCGFHEHPLRFVMEDTPLRMMLEEFKKGDYHLAMVQRIVESEEADPVYELAGIVTLEDIVEEILQAEIVDETDVVIDNVHRIRRRNAQALDLAACLLEEDGPSRIISVQMQLVTMQWLATNQHAFNPDLISTNVLEKLIKQHVRRVEFSHLPDMNDPKTVIPRTAKLYTKQEPSERFILILEGRAMVTIGQNQMTFEAGPWHCFGDELLEQLVTVAQQQYGTAASQSQQQGSGTQGTFPRNSLSTSGMSPSEPMKKSLMSPSEPMKKSLTSFTPDFSAVVRDDCTYLEITAQTYLLAYKSTLISKGCRGLLASAGGEDGSIATTANGQKMLSRSSLDEHSLLLGSPLLDNSQTVKRAIKPKMFNAQYWKKKCISDTEDSPISSNQQCIGSGNS</sequence>
<evidence type="ECO:0000256" key="3">
    <source>
        <dbReference type="ARBA" id="ARBA00022692"/>
    </source>
</evidence>
<dbReference type="GO" id="GO:0022857">
    <property type="term" value="F:transmembrane transporter activity"/>
    <property type="evidence" value="ECO:0007669"/>
    <property type="project" value="TreeGrafter"/>
</dbReference>
<dbReference type="GO" id="GO:0032026">
    <property type="term" value="P:response to magnesium ion"/>
    <property type="evidence" value="ECO:0007669"/>
    <property type="project" value="UniProtKB-ARBA"/>
</dbReference>
<evidence type="ECO:0000256" key="2">
    <source>
        <dbReference type="ARBA" id="ARBA00010484"/>
    </source>
</evidence>
<keyword evidence="6" id="KW-0813">Transport</keyword>
<comment type="similarity">
    <text evidence="2">Belongs to the ACDP family.</text>
</comment>
<feature type="compositionally biased region" description="Polar residues" evidence="9">
    <location>
        <begin position="294"/>
        <end position="305"/>
    </location>
</feature>
<keyword evidence="4" id="KW-0677">Repeat</keyword>
<dbReference type="InterPro" id="IPR045095">
    <property type="entry name" value="ACDP"/>
</dbReference>
<evidence type="ECO:0000256" key="5">
    <source>
        <dbReference type="ARBA" id="ARBA00022989"/>
    </source>
</evidence>
<dbReference type="WBParaSite" id="nOo.2.0.1.t07399-RA">
    <property type="protein sequence ID" value="nOo.2.0.1.t07399-RA"/>
    <property type="gene ID" value="nOo.2.0.1.g07399"/>
</dbReference>
<keyword evidence="11" id="KW-1185">Reference proteome</keyword>
<dbReference type="FunFam" id="3.10.580.10:FF:000006">
    <property type="entry name" value="DUF21 and CBS domain protein"/>
    <property type="match status" value="1"/>
</dbReference>
<keyword evidence="7" id="KW-0129">CBS domain</keyword>
<dbReference type="STRING" id="42157.A0A182EH25"/>
<dbReference type="EMBL" id="UYRW01002626">
    <property type="protein sequence ID" value="VDK86080.1"/>
    <property type="molecule type" value="Genomic_DNA"/>
</dbReference>
<evidence type="ECO:0000313" key="10">
    <source>
        <dbReference type="EMBL" id="VDK86080.1"/>
    </source>
</evidence>
<feature type="compositionally biased region" description="Low complexity" evidence="9">
    <location>
        <begin position="280"/>
        <end position="293"/>
    </location>
</feature>
<evidence type="ECO:0000256" key="6">
    <source>
        <dbReference type="ARBA" id="ARBA00023065"/>
    </source>
</evidence>
<evidence type="ECO:0000256" key="4">
    <source>
        <dbReference type="ARBA" id="ARBA00022737"/>
    </source>
</evidence>
<evidence type="ECO:0000256" key="9">
    <source>
        <dbReference type="SAM" id="MobiDB-lite"/>
    </source>
</evidence>
<proteinExistence type="inferred from homology"/>
<dbReference type="Proteomes" id="UP000271087">
    <property type="component" value="Unassembled WGS sequence"/>
</dbReference>
<keyword evidence="8" id="KW-0472">Membrane</keyword>
<dbReference type="GO" id="GO:0015693">
    <property type="term" value="P:magnesium ion transport"/>
    <property type="evidence" value="ECO:0007669"/>
    <property type="project" value="UniProtKB-ARBA"/>
</dbReference>
<dbReference type="InterPro" id="IPR044751">
    <property type="entry name" value="Ion_transp-like_CBS"/>
</dbReference>
<dbReference type="PANTHER" id="PTHR12064:SF94">
    <property type="entry name" value="UNEXTENDED PROTEIN"/>
    <property type="match status" value="1"/>
</dbReference>
<dbReference type="SUPFAM" id="SSF54631">
    <property type="entry name" value="CBS-domain pair"/>
    <property type="match status" value="1"/>
</dbReference>
<feature type="region of interest" description="Disordered" evidence="9">
    <location>
        <begin position="280"/>
        <end position="322"/>
    </location>
</feature>
<dbReference type="GO" id="GO:0008340">
    <property type="term" value="P:determination of adult lifespan"/>
    <property type="evidence" value="ECO:0007669"/>
    <property type="project" value="UniProtKB-ARBA"/>
</dbReference>
<dbReference type="CDD" id="cd04590">
    <property type="entry name" value="CBS_pair_CorC_HlyC_assoc"/>
    <property type="match status" value="1"/>
</dbReference>
<dbReference type="Pfam" id="PF25562">
    <property type="entry name" value="CNBH_CNNM2_C"/>
    <property type="match status" value="1"/>
</dbReference>
<keyword evidence="6" id="KW-0406">Ion transport</keyword>
<dbReference type="Gene3D" id="3.10.580.10">
    <property type="entry name" value="CBS-domain"/>
    <property type="match status" value="1"/>
</dbReference>
<evidence type="ECO:0000256" key="8">
    <source>
        <dbReference type="ARBA" id="ARBA00023136"/>
    </source>
</evidence>
<evidence type="ECO:0000313" key="12">
    <source>
        <dbReference type="WBParaSite" id="nOo.2.0.1.t07399-RA"/>
    </source>
</evidence>
<protein>
    <submittedName>
        <fullName evidence="12">CBS domain-containing protein</fullName>
    </submittedName>
</protein>
<keyword evidence="5" id="KW-1133">Transmembrane helix</keyword>
<gene>
    <name evidence="10" type="ORF">NOO_LOCUS7399</name>
</gene>
<dbReference type="OrthoDB" id="5353557at2759"/>
<organism evidence="12">
    <name type="scientific">Onchocerca ochengi</name>
    <name type="common">Filarial nematode worm</name>
    <dbReference type="NCBI Taxonomy" id="42157"/>
    <lineage>
        <taxon>Eukaryota</taxon>
        <taxon>Metazoa</taxon>
        <taxon>Ecdysozoa</taxon>
        <taxon>Nematoda</taxon>
        <taxon>Chromadorea</taxon>
        <taxon>Rhabditida</taxon>
        <taxon>Spirurina</taxon>
        <taxon>Spiruromorpha</taxon>
        <taxon>Filarioidea</taxon>
        <taxon>Onchocercidae</taxon>
        <taxon>Onchocerca</taxon>
    </lineage>
</organism>